<dbReference type="EMBL" id="UOFU01000370">
    <property type="protein sequence ID" value="VAX04205.1"/>
    <property type="molecule type" value="Genomic_DNA"/>
</dbReference>
<dbReference type="PROSITE" id="PS51462">
    <property type="entry name" value="NUDIX"/>
    <property type="match status" value="1"/>
</dbReference>
<dbReference type="PANTHER" id="PTHR43736">
    <property type="entry name" value="ADP-RIBOSE PYROPHOSPHATASE"/>
    <property type="match status" value="1"/>
</dbReference>
<dbReference type="SUPFAM" id="SSF55811">
    <property type="entry name" value="Nudix"/>
    <property type="match status" value="1"/>
</dbReference>
<accession>A0A3B1BCZ9</accession>
<dbReference type="PANTHER" id="PTHR43736:SF1">
    <property type="entry name" value="DIHYDRONEOPTERIN TRIPHOSPHATE DIPHOSPHATASE"/>
    <property type="match status" value="1"/>
</dbReference>
<sequence length="161" mass="18587">MVERTRRFILQHENCFDRSLAPGHVTASTWVVNPTRSHVLMLHHRKLGLWLQLGGHADGETDIVSVALKETAEESGVDASQIKLLSEDIFDVDVHTIYASEHDPRHEHFDPRFLVEIDDRIPLPGSDEAHEVRWVPLEQVLRFNNARSLYRLVQKTRRLTV</sequence>
<dbReference type="CDD" id="cd03674">
    <property type="entry name" value="NUDIX_Hydrolase"/>
    <property type="match status" value="1"/>
</dbReference>
<protein>
    <submittedName>
        <fullName evidence="2">Adenosylhomocysteinase</fullName>
        <ecNumber evidence="2">3.3.1.1</ecNumber>
    </submittedName>
</protein>
<gene>
    <name evidence="2" type="ORF">MNBD_GAMMA20-714</name>
</gene>
<keyword evidence="2" id="KW-0378">Hydrolase</keyword>
<dbReference type="Gene3D" id="3.90.79.10">
    <property type="entry name" value="Nucleoside Triphosphate Pyrophosphohydrolase"/>
    <property type="match status" value="1"/>
</dbReference>
<evidence type="ECO:0000259" key="1">
    <source>
        <dbReference type="PROSITE" id="PS51462"/>
    </source>
</evidence>
<dbReference type="InterPro" id="IPR015797">
    <property type="entry name" value="NUDIX_hydrolase-like_dom_sf"/>
</dbReference>
<dbReference type="Pfam" id="PF00293">
    <property type="entry name" value="NUDIX"/>
    <property type="match status" value="1"/>
</dbReference>
<dbReference type="InterPro" id="IPR000086">
    <property type="entry name" value="NUDIX_hydrolase_dom"/>
</dbReference>
<dbReference type="EC" id="3.3.1.1" evidence="2"/>
<proteinExistence type="predicted"/>
<feature type="domain" description="Nudix hydrolase" evidence="1">
    <location>
        <begin position="22"/>
        <end position="159"/>
    </location>
</feature>
<name>A0A3B1BCZ9_9ZZZZ</name>
<organism evidence="2">
    <name type="scientific">hydrothermal vent metagenome</name>
    <dbReference type="NCBI Taxonomy" id="652676"/>
    <lineage>
        <taxon>unclassified sequences</taxon>
        <taxon>metagenomes</taxon>
        <taxon>ecological metagenomes</taxon>
    </lineage>
</organism>
<dbReference type="GO" id="GO:0016787">
    <property type="term" value="F:hydrolase activity"/>
    <property type="evidence" value="ECO:0007669"/>
    <property type="project" value="UniProtKB-KW"/>
</dbReference>
<dbReference type="AlphaFoldDB" id="A0A3B1BCZ9"/>
<evidence type="ECO:0000313" key="2">
    <source>
        <dbReference type="EMBL" id="VAX04205.1"/>
    </source>
</evidence>
<reference evidence="2" key="1">
    <citation type="submission" date="2018-06" db="EMBL/GenBank/DDBJ databases">
        <authorList>
            <person name="Zhirakovskaya E."/>
        </authorList>
    </citation>
    <scope>NUCLEOTIDE SEQUENCE</scope>
</reference>